<dbReference type="GO" id="GO:0000977">
    <property type="term" value="F:RNA polymerase II transcription regulatory region sequence-specific DNA binding"/>
    <property type="evidence" value="ECO:0007669"/>
    <property type="project" value="TreeGrafter"/>
</dbReference>
<keyword evidence="5" id="KW-0804">Transcription</keyword>
<dbReference type="FunFam" id="4.10.280.10:FF:000030">
    <property type="entry name" value="Twist transcription factor"/>
    <property type="match status" value="1"/>
</dbReference>
<evidence type="ECO:0000256" key="4">
    <source>
        <dbReference type="ARBA" id="ARBA00023125"/>
    </source>
</evidence>
<evidence type="ECO:0000256" key="6">
    <source>
        <dbReference type="ARBA" id="ARBA00023242"/>
    </source>
</evidence>
<accession>A0A1S3DG94</accession>
<dbReference type="InterPro" id="IPR011598">
    <property type="entry name" value="bHLH_dom"/>
</dbReference>
<dbReference type="STRING" id="121845.A0A1S3DG94"/>
<feature type="region of interest" description="Disordered" evidence="9">
    <location>
        <begin position="118"/>
        <end position="145"/>
    </location>
</feature>
<evidence type="ECO:0000256" key="2">
    <source>
        <dbReference type="ARBA" id="ARBA00022782"/>
    </source>
</evidence>
<organism evidence="11 12">
    <name type="scientific">Diaphorina citri</name>
    <name type="common">Asian citrus psyllid</name>
    <dbReference type="NCBI Taxonomy" id="121845"/>
    <lineage>
        <taxon>Eukaryota</taxon>
        <taxon>Metazoa</taxon>
        <taxon>Ecdysozoa</taxon>
        <taxon>Arthropoda</taxon>
        <taxon>Hexapoda</taxon>
        <taxon>Insecta</taxon>
        <taxon>Pterygota</taxon>
        <taxon>Neoptera</taxon>
        <taxon>Paraneoptera</taxon>
        <taxon>Hemiptera</taxon>
        <taxon>Sternorrhyncha</taxon>
        <taxon>Psylloidea</taxon>
        <taxon>Psyllidae</taxon>
        <taxon>Diaphorininae</taxon>
        <taxon>Diaphorina</taxon>
    </lineage>
</organism>
<keyword evidence="3" id="KW-0805">Transcription regulation</keyword>
<dbReference type="SMART" id="SM00353">
    <property type="entry name" value="HLH"/>
    <property type="match status" value="1"/>
</dbReference>
<protein>
    <recommendedName>
        <fullName evidence="8">Protein twist</fullName>
    </recommendedName>
</protein>
<dbReference type="PANTHER" id="PTHR23349">
    <property type="entry name" value="BASIC HELIX-LOOP-HELIX TRANSCRIPTION FACTOR, TWIST"/>
    <property type="match status" value="1"/>
</dbReference>
<evidence type="ECO:0000256" key="5">
    <source>
        <dbReference type="ARBA" id="ARBA00023163"/>
    </source>
</evidence>
<dbReference type="PANTHER" id="PTHR23349:SF50">
    <property type="entry name" value="PROTEIN TWIST"/>
    <property type="match status" value="1"/>
</dbReference>
<dbReference type="Gene3D" id="4.10.280.10">
    <property type="entry name" value="Helix-loop-helix DNA-binding domain"/>
    <property type="match status" value="1"/>
</dbReference>
<evidence type="ECO:0000313" key="12">
    <source>
        <dbReference type="RefSeq" id="XP_008481378.3"/>
    </source>
</evidence>
<comment type="function">
    <text evidence="7">Involved in the establishment and dorsoventral patterning of germ layers in the embryo.</text>
</comment>
<dbReference type="Pfam" id="PF00010">
    <property type="entry name" value="HLH"/>
    <property type="match status" value="1"/>
</dbReference>
<evidence type="ECO:0000256" key="3">
    <source>
        <dbReference type="ARBA" id="ARBA00023015"/>
    </source>
</evidence>
<keyword evidence="2" id="KW-0221">Differentiation</keyword>
<name>A0A1S3DG94_DIACI</name>
<evidence type="ECO:0000259" key="10">
    <source>
        <dbReference type="PROSITE" id="PS50888"/>
    </source>
</evidence>
<dbReference type="RefSeq" id="XP_008481378.3">
    <property type="nucleotide sequence ID" value="XM_008483156.3"/>
</dbReference>
<dbReference type="GO" id="GO:0030154">
    <property type="term" value="P:cell differentiation"/>
    <property type="evidence" value="ECO:0007669"/>
    <property type="project" value="UniProtKB-KW"/>
</dbReference>
<dbReference type="GeneID" id="103518098"/>
<keyword evidence="6" id="KW-0539">Nucleus</keyword>
<dbReference type="InterPro" id="IPR036638">
    <property type="entry name" value="HLH_DNA-bd_sf"/>
</dbReference>
<gene>
    <name evidence="12" type="primary">LOC103518098</name>
</gene>
<dbReference type="PaxDb" id="121845-A0A1S3DG94"/>
<feature type="domain" description="BHLH" evidence="10">
    <location>
        <begin position="157"/>
        <end position="208"/>
    </location>
</feature>
<sequence>MSDVDHSPYTEVDENKSETIYRSENMDMYGVKNENPEISVNVEKDIPEDNLDHNLNSKNLLILEQMKSETAHPYLTDYFYTEVDQNKSENIYRSENLDMYGTLVKTEKPEEENYYMDEGDIMNNKRRKRSISSSSKSSSGDMKIRRKYPQTYGELHSQRILANVRERQRTQSLNEAFTSLRKLIPALPSDKLSKIQTLKLASRYIHFLCEILHGSEDGDGNNTEIVDQDRELFNGISPGGPNFESNNSNMKLTINNYNMAHEKLSYAFSVWRMEGEWCNGTQDSDQQ</sequence>
<proteinExistence type="predicted"/>
<dbReference type="KEGG" id="dci:103518098"/>
<evidence type="ECO:0000256" key="9">
    <source>
        <dbReference type="SAM" id="MobiDB-lite"/>
    </source>
</evidence>
<dbReference type="GO" id="GO:0000981">
    <property type="term" value="F:DNA-binding transcription factor activity, RNA polymerase II-specific"/>
    <property type="evidence" value="ECO:0007669"/>
    <property type="project" value="TreeGrafter"/>
</dbReference>
<dbReference type="PROSITE" id="PS50888">
    <property type="entry name" value="BHLH"/>
    <property type="match status" value="1"/>
</dbReference>
<keyword evidence="11" id="KW-1185">Reference proteome</keyword>
<dbReference type="InterPro" id="IPR050283">
    <property type="entry name" value="E-box_TF_Regulators"/>
</dbReference>
<reference evidence="12" key="1">
    <citation type="submission" date="2025-08" db="UniProtKB">
        <authorList>
            <consortium name="RefSeq"/>
        </authorList>
    </citation>
    <scope>IDENTIFICATION</scope>
</reference>
<evidence type="ECO:0000256" key="8">
    <source>
        <dbReference type="ARBA" id="ARBA00072365"/>
    </source>
</evidence>
<evidence type="ECO:0000313" key="11">
    <source>
        <dbReference type="Proteomes" id="UP000079169"/>
    </source>
</evidence>
<evidence type="ECO:0000256" key="1">
    <source>
        <dbReference type="ARBA" id="ARBA00022473"/>
    </source>
</evidence>
<evidence type="ECO:0000256" key="7">
    <source>
        <dbReference type="ARBA" id="ARBA00059086"/>
    </source>
</evidence>
<dbReference type="GO" id="GO:0046983">
    <property type="term" value="F:protein dimerization activity"/>
    <property type="evidence" value="ECO:0007669"/>
    <property type="project" value="InterPro"/>
</dbReference>
<dbReference type="AlphaFoldDB" id="A0A1S3DG94"/>
<keyword evidence="1" id="KW-0217">Developmental protein</keyword>
<dbReference type="Proteomes" id="UP000079169">
    <property type="component" value="Unplaced"/>
</dbReference>
<dbReference type="SUPFAM" id="SSF47459">
    <property type="entry name" value="HLH, helix-loop-helix DNA-binding domain"/>
    <property type="match status" value="1"/>
</dbReference>
<keyword evidence="4" id="KW-0238">DNA-binding</keyword>